<sequence length="172" mass="18911">MKRTRAIHYPLDTALVTTTTTTVRGGDHGSCWDRHKTQVQQFKKGASNSATQDSIMNAHIITQITHARINCALKDSSCDSPLPKILKLTILASNASSSSAKIDAVWSRCSRHVLFVFVRLTPSHVDEIDVVIFADDNELGIGSGHGLKVVGSLSSWAEKGKRPNIINYKWIE</sequence>
<organism evidence="1 2">
    <name type="scientific">Solanum commersonii</name>
    <name type="common">Commerson's wild potato</name>
    <name type="synonym">Commerson's nightshade</name>
    <dbReference type="NCBI Taxonomy" id="4109"/>
    <lineage>
        <taxon>Eukaryota</taxon>
        <taxon>Viridiplantae</taxon>
        <taxon>Streptophyta</taxon>
        <taxon>Embryophyta</taxon>
        <taxon>Tracheophyta</taxon>
        <taxon>Spermatophyta</taxon>
        <taxon>Magnoliopsida</taxon>
        <taxon>eudicotyledons</taxon>
        <taxon>Gunneridae</taxon>
        <taxon>Pentapetalae</taxon>
        <taxon>asterids</taxon>
        <taxon>lamiids</taxon>
        <taxon>Solanales</taxon>
        <taxon>Solanaceae</taxon>
        <taxon>Solanoideae</taxon>
        <taxon>Solaneae</taxon>
        <taxon>Solanum</taxon>
    </lineage>
</organism>
<reference evidence="1 2" key="1">
    <citation type="submission" date="2020-09" db="EMBL/GenBank/DDBJ databases">
        <title>De no assembly of potato wild relative species, Solanum commersonii.</title>
        <authorList>
            <person name="Cho K."/>
        </authorList>
    </citation>
    <scope>NUCLEOTIDE SEQUENCE [LARGE SCALE GENOMIC DNA]</scope>
    <source>
        <strain evidence="1">LZ3.2</strain>
        <tissue evidence="1">Leaf</tissue>
    </source>
</reference>
<keyword evidence="2" id="KW-1185">Reference proteome</keyword>
<protein>
    <submittedName>
        <fullName evidence="1">Uncharacterized protein</fullName>
    </submittedName>
</protein>
<evidence type="ECO:0000313" key="2">
    <source>
        <dbReference type="Proteomes" id="UP000824120"/>
    </source>
</evidence>
<comment type="caution">
    <text evidence="1">The sequence shown here is derived from an EMBL/GenBank/DDBJ whole genome shotgun (WGS) entry which is preliminary data.</text>
</comment>
<proteinExistence type="predicted"/>
<accession>A0A9J5WX26</accession>
<dbReference type="AlphaFoldDB" id="A0A9J5WX26"/>
<name>A0A9J5WX26_SOLCO</name>
<evidence type="ECO:0000313" key="1">
    <source>
        <dbReference type="EMBL" id="KAG5580401.1"/>
    </source>
</evidence>
<dbReference type="EMBL" id="JACXVP010000010">
    <property type="protein sequence ID" value="KAG5580401.1"/>
    <property type="molecule type" value="Genomic_DNA"/>
</dbReference>
<dbReference type="Proteomes" id="UP000824120">
    <property type="component" value="Chromosome 10"/>
</dbReference>
<gene>
    <name evidence="1" type="ORF">H5410_051028</name>
</gene>